<dbReference type="Proteomes" id="UP001054945">
    <property type="component" value="Unassembled WGS sequence"/>
</dbReference>
<dbReference type="EMBL" id="BPLR01005309">
    <property type="protein sequence ID" value="GIY01372.1"/>
    <property type="molecule type" value="Genomic_DNA"/>
</dbReference>
<sequence>MKTSFSAAAFCQQATAAVFLSFSSSSEAPSNTPTSNENIPSACHLLFAVLRFFQQQIKRCQRRIHPLLLNLPFFFFIFLQFWSFNTLKNVSPSCFTTRTMCFTHSFFVGIWESLLDGKN</sequence>
<reference evidence="2 3" key="1">
    <citation type="submission" date="2021-06" db="EMBL/GenBank/DDBJ databases">
        <title>Caerostris extrusa draft genome.</title>
        <authorList>
            <person name="Kono N."/>
            <person name="Arakawa K."/>
        </authorList>
    </citation>
    <scope>NUCLEOTIDE SEQUENCE [LARGE SCALE GENOMIC DNA]</scope>
</reference>
<proteinExistence type="predicted"/>
<keyword evidence="1" id="KW-0472">Membrane</keyword>
<keyword evidence="1" id="KW-0812">Transmembrane</keyword>
<evidence type="ECO:0000313" key="3">
    <source>
        <dbReference type="Proteomes" id="UP001054945"/>
    </source>
</evidence>
<accession>A0AAV4PWB2</accession>
<keyword evidence="1" id="KW-1133">Transmembrane helix</keyword>
<evidence type="ECO:0008006" key="4">
    <source>
        <dbReference type="Google" id="ProtNLM"/>
    </source>
</evidence>
<gene>
    <name evidence="2" type="ORF">CEXT_567941</name>
</gene>
<name>A0AAV4PWB2_CAEEX</name>
<evidence type="ECO:0000256" key="1">
    <source>
        <dbReference type="SAM" id="Phobius"/>
    </source>
</evidence>
<protein>
    <recommendedName>
        <fullName evidence="4">Secreted protein</fullName>
    </recommendedName>
</protein>
<dbReference type="AlphaFoldDB" id="A0AAV4PWB2"/>
<keyword evidence="3" id="KW-1185">Reference proteome</keyword>
<feature type="transmembrane region" description="Helical" evidence="1">
    <location>
        <begin position="65"/>
        <end position="84"/>
    </location>
</feature>
<organism evidence="2 3">
    <name type="scientific">Caerostris extrusa</name>
    <name type="common">Bark spider</name>
    <name type="synonym">Caerostris bankana</name>
    <dbReference type="NCBI Taxonomy" id="172846"/>
    <lineage>
        <taxon>Eukaryota</taxon>
        <taxon>Metazoa</taxon>
        <taxon>Ecdysozoa</taxon>
        <taxon>Arthropoda</taxon>
        <taxon>Chelicerata</taxon>
        <taxon>Arachnida</taxon>
        <taxon>Araneae</taxon>
        <taxon>Araneomorphae</taxon>
        <taxon>Entelegynae</taxon>
        <taxon>Araneoidea</taxon>
        <taxon>Araneidae</taxon>
        <taxon>Caerostris</taxon>
    </lineage>
</organism>
<evidence type="ECO:0000313" key="2">
    <source>
        <dbReference type="EMBL" id="GIY01372.1"/>
    </source>
</evidence>
<comment type="caution">
    <text evidence="2">The sequence shown here is derived from an EMBL/GenBank/DDBJ whole genome shotgun (WGS) entry which is preliminary data.</text>
</comment>